<dbReference type="EnsemblMetazoa" id="RPRC009996-RA">
    <property type="protein sequence ID" value="RPRC009996-PA"/>
    <property type="gene ID" value="RPRC009996"/>
</dbReference>
<evidence type="ECO:0000256" key="2">
    <source>
        <dbReference type="ARBA" id="ARBA00007787"/>
    </source>
</evidence>
<evidence type="ECO:0000256" key="3">
    <source>
        <dbReference type="ARBA" id="ARBA00022448"/>
    </source>
</evidence>
<dbReference type="PANTHER" id="PTHR45694:SF5">
    <property type="entry name" value="GLUTAREDOXIN 2"/>
    <property type="match status" value="1"/>
</dbReference>
<evidence type="ECO:0000256" key="5">
    <source>
        <dbReference type="ARBA" id="ARBA00023157"/>
    </source>
</evidence>
<dbReference type="InterPro" id="IPR011899">
    <property type="entry name" value="Glutaredoxin_euk/vir"/>
</dbReference>
<evidence type="ECO:0000259" key="11">
    <source>
        <dbReference type="Pfam" id="PF00462"/>
    </source>
</evidence>
<dbReference type="GO" id="GO:0034599">
    <property type="term" value="P:cellular response to oxidative stress"/>
    <property type="evidence" value="ECO:0007669"/>
    <property type="project" value="TreeGrafter"/>
</dbReference>
<dbReference type="GO" id="GO:0015038">
    <property type="term" value="F:glutathione disulfide oxidoreductase activity"/>
    <property type="evidence" value="ECO:0007669"/>
    <property type="project" value="TreeGrafter"/>
</dbReference>
<reference evidence="12" key="1">
    <citation type="submission" date="2013-04" db="EMBL/GenBank/DDBJ databases">
        <title>An insight into the transcriptome of the digestive tract of the blood sucking bug, Rhodnius prolixus.</title>
        <authorList>
            <person name="Ribeiro J.M.C."/>
            <person name="Genta F.A."/>
            <person name="Sorgine M.H.F."/>
            <person name="Paiva-Silva G.O."/>
            <person name="Majerowicz D."/>
            <person name="Medeiros M."/>
            <person name="Koerich L."/>
            <person name="Terra W.R."/>
            <person name="Ferreira C."/>
            <person name="Pimentel A.C."/>
            <person name="Bisch P.M."/>
            <person name="Diniz M.M.P."/>
            <person name="Nascimento R."/>
            <person name="Salmon D."/>
            <person name="Silber A.M."/>
            <person name="Alves M."/>
            <person name="Oliveira M.F."/>
            <person name="Gondim K.C."/>
            <person name="Silva Neto M.A.C."/>
            <person name="Atella G.C."/>
            <person name="Araujo H."/>
            <person name="Dias F.S."/>
            <person name="Polycarpo C.R."/>
            <person name="Fampa P."/>
            <person name="Melo A.C."/>
            <person name="Tanaka A.S."/>
            <person name="Balczun C."/>
            <person name="Oliveira J.H.M."/>
            <person name="Goncalves R."/>
            <person name="Lazoski C."/>
            <person name="Pereira M.A."/>
            <person name="Rivera-Pomar R."/>
            <person name="Diambra L."/>
            <person name="Schaub G.A."/>
            <person name="Garcia E.S."/>
            <person name="Azambuja P."/>
            <person name="Braz G.R.C."/>
            <person name="Oliveira P.L."/>
        </authorList>
    </citation>
    <scope>NUCLEOTIDE SEQUENCE</scope>
</reference>
<dbReference type="HOGENOM" id="CLU_026126_7_2_1"/>
<keyword evidence="14" id="KW-1185">Reference proteome</keyword>
<accession>R4FME4</accession>
<evidence type="ECO:0000313" key="13">
    <source>
        <dbReference type="EnsemblMetazoa" id="RPRC009996-PA"/>
    </source>
</evidence>
<dbReference type="InterPro" id="IPR011767">
    <property type="entry name" value="GLR_AS"/>
</dbReference>
<dbReference type="InterPro" id="IPR036249">
    <property type="entry name" value="Thioredoxin-like_sf"/>
</dbReference>
<dbReference type="PRINTS" id="PR00160">
    <property type="entry name" value="GLUTAREDOXIN"/>
</dbReference>
<proteinExistence type="evidence at transcript level"/>
<dbReference type="eggNOG" id="KOG1752">
    <property type="taxonomic scope" value="Eukaryota"/>
</dbReference>
<comment type="function">
    <text evidence="8">Glutathione-dependent oxidoreductase that facilitates the maintenance of mitochondrial redox homeostasis upon induction of apoptosis by oxidative stress. Involved in response to hydrogen peroxide and regulation of apoptosis caused by oxidative stress. Acts as a very efficient catalyst of monothiol reactions because of its high affinity for protein glutathione-mixed disulfides. Can receive electrons not only from glutathione (GSH), but also from thioredoxin reductase supporting both monothiol and dithiol reactions. Efficiently catalyzes both glutathionylation and deglutathionylation of mitochondrial complex I, which in turn regulates the superoxide production by the complex. Overexpression decreases the susceptibility to apoptosis and prevents loss of cardiolipin and cytochrome c release.</text>
</comment>
<dbReference type="EMBL" id="GAHY01001744">
    <property type="protein sequence ID" value="JAA75766.1"/>
    <property type="molecule type" value="mRNA"/>
</dbReference>
<evidence type="ECO:0000256" key="9">
    <source>
        <dbReference type="ARBA" id="ARBA00038558"/>
    </source>
</evidence>
<comment type="function">
    <text evidence="1">Has a glutathione-disulfide oxidoreductase activity in the presence of NADPH and glutathione reductase. Reduces low molecular weight disulfides and proteins.</text>
</comment>
<sequence>MKQSRYSMGLGSSSLPTDMSGPTAQFVKDAITQDKIVIFSKSYCPYCKMAKDVFDKLKKSYTSIELDGRDDGDQIQSVLNEITGARTVPRVFVNGECVGGGTDVKSLYENGQLEKML</sequence>
<dbReference type="Gene3D" id="3.40.30.10">
    <property type="entry name" value="Glutaredoxin"/>
    <property type="match status" value="1"/>
</dbReference>
<dbReference type="PROSITE" id="PS51354">
    <property type="entry name" value="GLUTAREDOXIN_2"/>
    <property type="match status" value="1"/>
</dbReference>
<protein>
    <recommendedName>
        <fullName evidence="10">Glutaredoxin-2, mitochondrial</fullName>
    </recommendedName>
</protein>
<dbReference type="FunFam" id="3.40.30.10:FF:000026">
    <property type="entry name" value="Glutaredoxin 2"/>
    <property type="match status" value="1"/>
</dbReference>
<evidence type="ECO:0000256" key="4">
    <source>
        <dbReference type="ARBA" id="ARBA00022982"/>
    </source>
</evidence>
<organism evidence="12">
    <name type="scientific">Rhodnius prolixus</name>
    <name type="common">Triatomid bug</name>
    <dbReference type="NCBI Taxonomy" id="13249"/>
    <lineage>
        <taxon>Eukaryota</taxon>
        <taxon>Metazoa</taxon>
        <taxon>Ecdysozoa</taxon>
        <taxon>Arthropoda</taxon>
        <taxon>Hexapoda</taxon>
        <taxon>Insecta</taxon>
        <taxon>Pterygota</taxon>
        <taxon>Neoptera</taxon>
        <taxon>Paraneoptera</taxon>
        <taxon>Hemiptera</taxon>
        <taxon>Heteroptera</taxon>
        <taxon>Panheteroptera</taxon>
        <taxon>Cimicomorpha</taxon>
        <taxon>Reduviidae</taxon>
        <taxon>Triatominae</taxon>
        <taxon>Rhodnius</taxon>
    </lineage>
</organism>
<dbReference type="CDD" id="cd03419">
    <property type="entry name" value="GRX_GRXh_1_2_like"/>
    <property type="match status" value="1"/>
</dbReference>
<comment type="subunit">
    <text evidence="9">Monomer; active form. Homodimer; inactive form. The homodimer is probably linked by 1 2Fe-2S cluster.</text>
</comment>
<dbReference type="InterPro" id="IPR002109">
    <property type="entry name" value="Glutaredoxin"/>
</dbReference>
<dbReference type="OMA" id="DSTHAQF"/>
<dbReference type="InterPro" id="IPR014025">
    <property type="entry name" value="Glutaredoxin_subgr"/>
</dbReference>
<dbReference type="Proteomes" id="UP000015103">
    <property type="component" value="Unassembled WGS sequence"/>
</dbReference>
<dbReference type="PANTHER" id="PTHR45694">
    <property type="entry name" value="GLUTAREDOXIN 2"/>
    <property type="match status" value="1"/>
</dbReference>
<feature type="domain" description="Glutaredoxin" evidence="11">
    <location>
        <begin position="36"/>
        <end position="98"/>
    </location>
</feature>
<evidence type="ECO:0000256" key="6">
    <source>
        <dbReference type="ARBA" id="ARBA00023206"/>
    </source>
</evidence>
<evidence type="ECO:0000256" key="1">
    <source>
        <dbReference type="ARBA" id="ARBA00002549"/>
    </source>
</evidence>
<keyword evidence="7" id="KW-0676">Redox-active center</keyword>
<dbReference type="STRING" id="13249.R4FME4"/>
<reference evidence="14" key="2">
    <citation type="submission" date="2015-04" db="EMBL/GenBank/DDBJ databases">
        <authorList>
            <person name="Wilson R.K."/>
            <person name="Warren W."/>
            <person name="Dotson E."/>
            <person name="Oliveira P.L."/>
        </authorList>
    </citation>
    <scope>NUCLEOTIDE SEQUENCE</scope>
</reference>
<dbReference type="InParanoid" id="R4FME4"/>
<dbReference type="NCBIfam" id="TIGR02180">
    <property type="entry name" value="GRX_euk"/>
    <property type="match status" value="1"/>
</dbReference>
<keyword evidence="3" id="KW-0813">Transport</keyword>
<comment type="similarity">
    <text evidence="2">Belongs to the glutaredoxin family.</text>
</comment>
<name>R4FME4_RHOPR</name>
<keyword evidence="5" id="KW-1015">Disulfide bond</keyword>
<dbReference type="SUPFAM" id="SSF52833">
    <property type="entry name" value="Thioredoxin-like"/>
    <property type="match status" value="1"/>
</dbReference>
<evidence type="ECO:0000256" key="7">
    <source>
        <dbReference type="ARBA" id="ARBA00023284"/>
    </source>
</evidence>
<dbReference type="VEuPathDB" id="VectorBase:RPRC009996"/>
<dbReference type="FunCoup" id="R4FME4">
    <property type="interactions" value="598"/>
</dbReference>
<dbReference type="AlphaFoldDB" id="R4FME4"/>
<keyword evidence="6" id="KW-0318">Glutathionylation</keyword>
<reference evidence="13" key="3">
    <citation type="submission" date="2015-05" db="UniProtKB">
        <authorList>
            <consortium name="EnsemblMetazoa"/>
        </authorList>
    </citation>
    <scope>IDENTIFICATION</scope>
</reference>
<dbReference type="GO" id="GO:0005737">
    <property type="term" value="C:cytoplasm"/>
    <property type="evidence" value="ECO:0007669"/>
    <property type="project" value="TreeGrafter"/>
</dbReference>
<dbReference type="Pfam" id="PF00462">
    <property type="entry name" value="Glutaredoxin"/>
    <property type="match status" value="1"/>
</dbReference>
<evidence type="ECO:0000313" key="14">
    <source>
        <dbReference type="Proteomes" id="UP000015103"/>
    </source>
</evidence>
<evidence type="ECO:0000313" key="12">
    <source>
        <dbReference type="EMBL" id="JAA75766.1"/>
    </source>
</evidence>
<evidence type="ECO:0000256" key="10">
    <source>
        <dbReference type="ARBA" id="ARBA00039819"/>
    </source>
</evidence>
<evidence type="ECO:0000256" key="8">
    <source>
        <dbReference type="ARBA" id="ARBA00037470"/>
    </source>
</evidence>
<dbReference type="EMBL" id="ACPB03016562">
    <property type="status" value="NOT_ANNOTATED_CDS"/>
    <property type="molecule type" value="Genomic_DNA"/>
</dbReference>
<dbReference type="PROSITE" id="PS00195">
    <property type="entry name" value="GLUTAREDOXIN_1"/>
    <property type="match status" value="1"/>
</dbReference>
<keyword evidence="4" id="KW-0249">Electron transport</keyword>